<dbReference type="PANTHER" id="PTHR45952">
    <property type="entry name" value="ALUMINUM INDUCED PROTEIN WITH YGL AND LRDR MOTIFS"/>
    <property type="match status" value="1"/>
</dbReference>
<dbReference type="Pfam" id="PF12481">
    <property type="entry name" value="DUF3700"/>
    <property type="match status" value="1"/>
</dbReference>
<organism evidence="3">
    <name type="scientific">Picochlorum oklahomense</name>
    <dbReference type="NCBI Taxonomy" id="249345"/>
    <lineage>
        <taxon>Eukaryota</taxon>
        <taxon>Viridiplantae</taxon>
        <taxon>Chlorophyta</taxon>
        <taxon>core chlorophytes</taxon>
        <taxon>Trebouxiophyceae</taxon>
        <taxon>Trebouxiophyceae incertae sedis</taxon>
        <taxon>Picochlorum</taxon>
    </lineage>
</organism>
<dbReference type="AlphaFoldDB" id="A0A7S1CUU8"/>
<gene>
    <name evidence="3" type="ORF">POKL1161_LOCUS558</name>
</gene>
<dbReference type="SUPFAM" id="SSF56235">
    <property type="entry name" value="N-terminal nucleophile aminohydrolases (Ntn hydrolases)"/>
    <property type="match status" value="1"/>
</dbReference>
<evidence type="ECO:0000313" key="3">
    <source>
        <dbReference type="EMBL" id="CAD8928205.1"/>
    </source>
</evidence>
<feature type="region of interest" description="Disordered" evidence="1">
    <location>
        <begin position="286"/>
        <end position="315"/>
    </location>
</feature>
<sequence length="315" mass="34095">MSEHLSAGRYCVLCPRGGAGITALFGSLGVSFGRGSNSTKSTQQRIDGLIKSASTVSPSTAKETNHGVGDDRLVDTGGQLGVGSWNSSPHTWHFGHASAAVVHFGLFEVVGGIHRVQPSVFYDEGENVFCVFQGYLSNLEELIDRYFEISPDSRSSSPTAVVMPKKTPGEKAAELVYTMFQQVDDPLVLLSELQGQYAFALVDGDRKQVFAARDSSGKENLYFEIDEDGGLTISNERLRVNSSDGIGLVAWEELLPGHYLSGKPVKVHQFALTPAQLTEREYNDALDDAWDDGDPSYHSKRSVSDGTEDAVPVSL</sequence>
<evidence type="ECO:0000259" key="2">
    <source>
        <dbReference type="Pfam" id="PF12481"/>
    </source>
</evidence>
<name>A0A7S1CUU8_9CHLO</name>
<protein>
    <recommendedName>
        <fullName evidence="2">DUF3700 domain-containing protein</fullName>
    </recommendedName>
</protein>
<dbReference type="CDD" id="cd00352">
    <property type="entry name" value="Gn_AT_II"/>
    <property type="match status" value="1"/>
</dbReference>
<accession>A0A7S1CUU8</accession>
<reference evidence="3" key="1">
    <citation type="submission" date="2021-01" db="EMBL/GenBank/DDBJ databases">
        <authorList>
            <person name="Corre E."/>
            <person name="Pelletier E."/>
            <person name="Niang G."/>
            <person name="Scheremetjew M."/>
            <person name="Finn R."/>
            <person name="Kale V."/>
            <person name="Holt S."/>
            <person name="Cochrane G."/>
            <person name="Meng A."/>
            <person name="Brown T."/>
            <person name="Cohen L."/>
        </authorList>
    </citation>
    <scope>NUCLEOTIDE SEQUENCE</scope>
    <source>
        <strain evidence="3">CCMP2329</strain>
    </source>
</reference>
<evidence type="ECO:0000256" key="1">
    <source>
        <dbReference type="SAM" id="MobiDB-lite"/>
    </source>
</evidence>
<feature type="domain" description="DUF3700" evidence="2">
    <location>
        <begin position="126"/>
        <end position="244"/>
    </location>
</feature>
<dbReference type="InterPro" id="IPR044828">
    <property type="entry name" value="TSJT1-like"/>
</dbReference>
<dbReference type="InterPro" id="IPR029055">
    <property type="entry name" value="Ntn_hydrolases_N"/>
</dbReference>
<dbReference type="Gene3D" id="3.60.20.10">
    <property type="entry name" value="Glutamine Phosphoribosylpyrophosphate, subunit 1, domain 1"/>
    <property type="match status" value="1"/>
</dbReference>
<proteinExistence type="predicted"/>
<dbReference type="EMBL" id="HBFV01000823">
    <property type="protein sequence ID" value="CAD8928205.1"/>
    <property type="molecule type" value="Transcribed_RNA"/>
</dbReference>
<dbReference type="InterPro" id="IPR024286">
    <property type="entry name" value="DUF3700"/>
</dbReference>
<dbReference type="PANTHER" id="PTHR45952:SF4">
    <property type="entry name" value="ALUMINUM INDUCED PROTEIN WITH YGL AND LRDR MOTIFS"/>
    <property type="match status" value="1"/>
</dbReference>